<organism evidence="4 5">
    <name type="scientific">Rhodophyticola porphyridii</name>
    <dbReference type="NCBI Taxonomy" id="1852017"/>
    <lineage>
        <taxon>Bacteria</taxon>
        <taxon>Pseudomonadati</taxon>
        <taxon>Pseudomonadota</taxon>
        <taxon>Alphaproteobacteria</taxon>
        <taxon>Rhodobacterales</taxon>
        <taxon>Roseobacteraceae</taxon>
        <taxon>Rhodophyticola</taxon>
    </lineage>
</organism>
<proteinExistence type="predicted"/>
<dbReference type="AlphaFoldDB" id="A0A3L9Y378"/>
<dbReference type="SUPFAM" id="SSF56349">
    <property type="entry name" value="DNA breaking-rejoining enzymes"/>
    <property type="match status" value="1"/>
</dbReference>
<dbReference type="PANTHER" id="PTHR30349">
    <property type="entry name" value="PHAGE INTEGRASE-RELATED"/>
    <property type="match status" value="1"/>
</dbReference>
<evidence type="ECO:0000313" key="4">
    <source>
        <dbReference type="EMBL" id="RMA43291.1"/>
    </source>
</evidence>
<dbReference type="InterPro" id="IPR013762">
    <property type="entry name" value="Integrase-like_cat_sf"/>
</dbReference>
<dbReference type="GO" id="GO:0003677">
    <property type="term" value="F:DNA binding"/>
    <property type="evidence" value="ECO:0007669"/>
    <property type="project" value="InterPro"/>
</dbReference>
<dbReference type="InterPro" id="IPR011010">
    <property type="entry name" value="DNA_brk_join_enz"/>
</dbReference>
<evidence type="ECO:0000256" key="1">
    <source>
        <dbReference type="ARBA" id="ARBA00022908"/>
    </source>
</evidence>
<gene>
    <name evidence="4" type="ORF">D9R08_06675</name>
</gene>
<evidence type="ECO:0000313" key="5">
    <source>
        <dbReference type="Proteomes" id="UP000281343"/>
    </source>
</evidence>
<feature type="domain" description="Tyr recombinase" evidence="3">
    <location>
        <begin position="22"/>
        <end position="202"/>
    </location>
</feature>
<sequence>MLAGPNYDAQSVSSMKLYNPARQRLYINAEERQRFLRATGAAAPQVQSLCLTLLLTGCRISEALALTTSAVQPDAQTITFQTLKRRKTGVFREVPVPARLMVLLAEVHALDMAMPHAPLWTHGDRPLNRVTAYRWVKSVMARADIIGAQACPKGLRHGYGIHAIKCGVPLNMVQKWLGHASMTTTAIYTNALGADELAIAERMWR</sequence>
<dbReference type="Proteomes" id="UP000281343">
    <property type="component" value="Unassembled WGS sequence"/>
</dbReference>
<comment type="caution">
    <text evidence="4">The sequence shown here is derived from an EMBL/GenBank/DDBJ whole genome shotgun (WGS) entry which is preliminary data.</text>
</comment>
<dbReference type="Gene3D" id="1.10.443.10">
    <property type="entry name" value="Intergrase catalytic core"/>
    <property type="match status" value="1"/>
</dbReference>
<reference evidence="4 5" key="1">
    <citation type="submission" date="2018-10" db="EMBL/GenBank/DDBJ databases">
        <authorList>
            <person name="Jung H.S."/>
            <person name="Jeon C.O."/>
        </authorList>
    </citation>
    <scope>NUCLEOTIDE SEQUENCE [LARGE SCALE GENOMIC DNA]</scope>
    <source>
        <strain evidence="4 5">MA-7-27</strain>
    </source>
</reference>
<dbReference type="GO" id="GO:0006310">
    <property type="term" value="P:DNA recombination"/>
    <property type="evidence" value="ECO:0007669"/>
    <property type="project" value="UniProtKB-KW"/>
</dbReference>
<dbReference type="CDD" id="cd00397">
    <property type="entry name" value="DNA_BRE_C"/>
    <property type="match status" value="1"/>
</dbReference>
<keyword evidence="5" id="KW-1185">Reference proteome</keyword>
<keyword evidence="1" id="KW-0229">DNA integration</keyword>
<dbReference type="EMBL" id="RCNT01000002">
    <property type="protein sequence ID" value="RMA43291.1"/>
    <property type="molecule type" value="Genomic_DNA"/>
</dbReference>
<dbReference type="InterPro" id="IPR050090">
    <property type="entry name" value="Tyrosine_recombinase_XerCD"/>
</dbReference>
<dbReference type="GO" id="GO:0015074">
    <property type="term" value="P:DNA integration"/>
    <property type="evidence" value="ECO:0007669"/>
    <property type="project" value="UniProtKB-KW"/>
</dbReference>
<protein>
    <submittedName>
        <fullName evidence="4">Site-specific integrase</fullName>
    </submittedName>
</protein>
<evidence type="ECO:0000259" key="3">
    <source>
        <dbReference type="PROSITE" id="PS51898"/>
    </source>
</evidence>
<name>A0A3L9Y378_9RHOB</name>
<dbReference type="PANTHER" id="PTHR30349:SF64">
    <property type="entry name" value="PROPHAGE INTEGRASE INTD-RELATED"/>
    <property type="match status" value="1"/>
</dbReference>
<dbReference type="InterPro" id="IPR002104">
    <property type="entry name" value="Integrase_catalytic"/>
</dbReference>
<dbReference type="Pfam" id="PF00589">
    <property type="entry name" value="Phage_integrase"/>
    <property type="match status" value="1"/>
</dbReference>
<dbReference type="PROSITE" id="PS51898">
    <property type="entry name" value="TYR_RECOMBINASE"/>
    <property type="match status" value="1"/>
</dbReference>
<accession>A0A3L9Y378</accession>
<keyword evidence="2" id="KW-0233">DNA recombination</keyword>
<evidence type="ECO:0000256" key="2">
    <source>
        <dbReference type="ARBA" id="ARBA00023172"/>
    </source>
</evidence>